<evidence type="ECO:0000313" key="3">
    <source>
        <dbReference type="EMBL" id="UYC80656.1"/>
    </source>
</evidence>
<name>A0A9Q9P6R8_9MICO</name>
<reference evidence="3" key="1">
    <citation type="submission" date="2022-09" db="EMBL/GenBank/DDBJ databases">
        <title>Taxonomy of Curtobacterium flaccumfaciens.</title>
        <authorList>
            <person name="Osdaghi E."/>
            <person name="Taghavi S.M."/>
            <person name="Hamidizade M."/>
            <person name="Abachi H."/>
            <person name="Fazliarab A."/>
            <person name="Baeyen S."/>
            <person name="Portier P."/>
            <person name="Van Vaerenbergh J."/>
            <person name="Jacques M.-A."/>
        </authorList>
    </citation>
    <scope>NUCLEOTIDE SEQUENCE</scope>
    <source>
        <strain evidence="3">AGQB46</strain>
    </source>
</reference>
<keyword evidence="3" id="KW-0547">Nucleotide-binding</keyword>
<dbReference type="InterPro" id="IPR003593">
    <property type="entry name" value="AAA+_ATPase"/>
</dbReference>
<dbReference type="InterPro" id="IPR027417">
    <property type="entry name" value="P-loop_NTPase"/>
</dbReference>
<dbReference type="GO" id="GO:0004386">
    <property type="term" value="F:helicase activity"/>
    <property type="evidence" value="ECO:0007669"/>
    <property type="project" value="UniProtKB-KW"/>
</dbReference>
<proteinExistence type="predicted"/>
<dbReference type="SUPFAM" id="SSF52540">
    <property type="entry name" value="P-loop containing nucleoside triphosphate hydrolases"/>
    <property type="match status" value="1"/>
</dbReference>
<dbReference type="SMART" id="SM00382">
    <property type="entry name" value="AAA"/>
    <property type="match status" value="1"/>
</dbReference>
<keyword evidence="3" id="KW-0378">Hydrolase</keyword>
<gene>
    <name evidence="3" type="ORF">OE229_16305</name>
</gene>
<dbReference type="KEGG" id="cpoi:OE229_16305"/>
<dbReference type="Gene3D" id="3.40.50.300">
    <property type="entry name" value="P-loop containing nucleotide triphosphate hydrolases"/>
    <property type="match status" value="1"/>
</dbReference>
<feature type="region of interest" description="Disordered" evidence="1">
    <location>
        <begin position="318"/>
        <end position="346"/>
    </location>
</feature>
<dbReference type="RefSeq" id="WP_262138917.1">
    <property type="nucleotide sequence ID" value="NZ_CP106879.1"/>
</dbReference>
<accession>A0A9Q9P6R8</accession>
<sequence>MTRPPTTFDARWLMAQDFPPTQYVVPGIIPEGMTLLVAAPKIGKSWLVLGLALSLHVGEKALGGVPTGAPRPVLYLALEDGPRRLQQRIRTLNPEVVTPRLEFVTALDGGQVIPAIREFISRNIDQNPVVILDTLGKVLPSTAATKSQYAADYEFLGALKATTDAEPGSSLIIVHHTRKSGGEDFLDAVSGTQGIAGAADTVLVLRRERQEQSATLHVTSRDAKEGEYALLLSDSGAWALNGGGLEAARAAADAIKVSTGVGDRMADIIGVIYQAEAPVSRQEIQHLLPTIPVAQLDVYLKRAVDAKRILKPSRGLYGPVSSVRSVSSEEGSNTSNASNTPYEDAA</sequence>
<evidence type="ECO:0000259" key="2">
    <source>
        <dbReference type="SMART" id="SM00382"/>
    </source>
</evidence>
<dbReference type="EMBL" id="CP106879">
    <property type="protein sequence ID" value="UYC80656.1"/>
    <property type="molecule type" value="Genomic_DNA"/>
</dbReference>
<feature type="domain" description="AAA+ ATPase" evidence="2">
    <location>
        <begin position="30"/>
        <end position="209"/>
    </location>
</feature>
<dbReference type="Proteomes" id="UP001062223">
    <property type="component" value="Chromosome"/>
</dbReference>
<dbReference type="AlphaFoldDB" id="A0A9Q9P6R8"/>
<organism evidence="3 4">
    <name type="scientific">Curtobacterium poinsettiae</name>
    <dbReference type="NCBI Taxonomy" id="159612"/>
    <lineage>
        <taxon>Bacteria</taxon>
        <taxon>Bacillati</taxon>
        <taxon>Actinomycetota</taxon>
        <taxon>Actinomycetes</taxon>
        <taxon>Micrococcales</taxon>
        <taxon>Microbacteriaceae</taxon>
        <taxon>Curtobacterium</taxon>
    </lineage>
</organism>
<keyword evidence="3" id="KW-0067">ATP-binding</keyword>
<feature type="compositionally biased region" description="Polar residues" evidence="1">
    <location>
        <begin position="329"/>
        <end position="346"/>
    </location>
</feature>
<keyword evidence="3" id="KW-0347">Helicase</keyword>
<dbReference type="Pfam" id="PF13481">
    <property type="entry name" value="AAA_25"/>
    <property type="match status" value="1"/>
</dbReference>
<evidence type="ECO:0000256" key="1">
    <source>
        <dbReference type="SAM" id="MobiDB-lite"/>
    </source>
</evidence>
<protein>
    <submittedName>
        <fullName evidence="3">Helicase RepA family protein</fullName>
    </submittedName>
</protein>
<evidence type="ECO:0000313" key="4">
    <source>
        <dbReference type="Proteomes" id="UP001062223"/>
    </source>
</evidence>